<dbReference type="AlphaFoldDB" id="A0A139WEL2"/>
<reference evidence="1 2" key="2">
    <citation type="journal article" date="2010" name="Nucleic Acids Res.">
        <title>BeetleBase in 2010: revisions to provide comprehensive genomic information for Tribolium castaneum.</title>
        <authorList>
            <person name="Kim H.S."/>
            <person name="Murphy T."/>
            <person name="Xia J."/>
            <person name="Caragea D."/>
            <person name="Park Y."/>
            <person name="Beeman R.W."/>
            <person name="Lorenzen M.D."/>
            <person name="Butcher S."/>
            <person name="Manak J.R."/>
            <person name="Brown S.J."/>
        </authorList>
    </citation>
    <scope>GENOME REANNOTATION</scope>
    <source>
        <strain evidence="1 2">Georgia GA2</strain>
    </source>
</reference>
<organism evidence="1 2">
    <name type="scientific">Tribolium castaneum</name>
    <name type="common">Red flour beetle</name>
    <dbReference type="NCBI Taxonomy" id="7070"/>
    <lineage>
        <taxon>Eukaryota</taxon>
        <taxon>Metazoa</taxon>
        <taxon>Ecdysozoa</taxon>
        <taxon>Arthropoda</taxon>
        <taxon>Hexapoda</taxon>
        <taxon>Insecta</taxon>
        <taxon>Pterygota</taxon>
        <taxon>Neoptera</taxon>
        <taxon>Endopterygota</taxon>
        <taxon>Coleoptera</taxon>
        <taxon>Polyphaga</taxon>
        <taxon>Cucujiformia</taxon>
        <taxon>Tenebrionidae</taxon>
        <taxon>Tenebrionidae incertae sedis</taxon>
        <taxon>Tribolium</taxon>
    </lineage>
</organism>
<dbReference type="EMBL" id="KQ971354">
    <property type="protein sequence ID" value="KYB26281.1"/>
    <property type="molecule type" value="Genomic_DNA"/>
</dbReference>
<evidence type="ECO:0000313" key="2">
    <source>
        <dbReference type="Proteomes" id="UP000007266"/>
    </source>
</evidence>
<reference evidence="1 2" key="1">
    <citation type="journal article" date="2008" name="Nature">
        <title>The genome of the model beetle and pest Tribolium castaneum.</title>
        <authorList>
            <consortium name="Tribolium Genome Sequencing Consortium"/>
            <person name="Richards S."/>
            <person name="Gibbs R.A."/>
            <person name="Weinstock G.M."/>
            <person name="Brown S.J."/>
            <person name="Denell R."/>
            <person name="Beeman R.W."/>
            <person name="Gibbs R."/>
            <person name="Beeman R.W."/>
            <person name="Brown S.J."/>
            <person name="Bucher G."/>
            <person name="Friedrich M."/>
            <person name="Grimmelikhuijzen C.J."/>
            <person name="Klingler M."/>
            <person name="Lorenzen M."/>
            <person name="Richards S."/>
            <person name="Roth S."/>
            <person name="Schroder R."/>
            <person name="Tautz D."/>
            <person name="Zdobnov E.M."/>
            <person name="Muzny D."/>
            <person name="Gibbs R.A."/>
            <person name="Weinstock G.M."/>
            <person name="Attaway T."/>
            <person name="Bell S."/>
            <person name="Buhay C.J."/>
            <person name="Chandrabose M.N."/>
            <person name="Chavez D."/>
            <person name="Clerk-Blankenburg K.P."/>
            <person name="Cree A."/>
            <person name="Dao M."/>
            <person name="Davis C."/>
            <person name="Chacko J."/>
            <person name="Dinh H."/>
            <person name="Dugan-Rocha S."/>
            <person name="Fowler G."/>
            <person name="Garner T.T."/>
            <person name="Garnes J."/>
            <person name="Gnirke A."/>
            <person name="Hawes A."/>
            <person name="Hernandez J."/>
            <person name="Hines S."/>
            <person name="Holder M."/>
            <person name="Hume J."/>
            <person name="Jhangiani S.N."/>
            <person name="Joshi V."/>
            <person name="Khan Z.M."/>
            <person name="Jackson L."/>
            <person name="Kovar C."/>
            <person name="Kowis A."/>
            <person name="Lee S."/>
            <person name="Lewis L.R."/>
            <person name="Margolis J."/>
            <person name="Morgan M."/>
            <person name="Nazareth L.V."/>
            <person name="Nguyen N."/>
            <person name="Okwuonu G."/>
            <person name="Parker D."/>
            <person name="Richards S."/>
            <person name="Ruiz S.J."/>
            <person name="Santibanez J."/>
            <person name="Savard J."/>
            <person name="Scherer S.E."/>
            <person name="Schneider B."/>
            <person name="Sodergren E."/>
            <person name="Tautz D."/>
            <person name="Vattahil S."/>
            <person name="Villasana D."/>
            <person name="White C.S."/>
            <person name="Wright R."/>
            <person name="Park Y."/>
            <person name="Beeman R.W."/>
            <person name="Lord J."/>
            <person name="Oppert B."/>
            <person name="Lorenzen M."/>
            <person name="Brown S."/>
            <person name="Wang L."/>
            <person name="Savard J."/>
            <person name="Tautz D."/>
            <person name="Richards S."/>
            <person name="Weinstock G."/>
            <person name="Gibbs R.A."/>
            <person name="Liu Y."/>
            <person name="Worley K."/>
            <person name="Weinstock G."/>
            <person name="Elsik C.G."/>
            <person name="Reese J.T."/>
            <person name="Elhaik E."/>
            <person name="Landan G."/>
            <person name="Graur D."/>
            <person name="Arensburger P."/>
            <person name="Atkinson P."/>
            <person name="Beeman R.W."/>
            <person name="Beidler J."/>
            <person name="Brown S.J."/>
            <person name="Demuth J.P."/>
            <person name="Drury D.W."/>
            <person name="Du Y.Z."/>
            <person name="Fujiwara H."/>
            <person name="Lorenzen M."/>
            <person name="Maselli V."/>
            <person name="Osanai M."/>
            <person name="Park Y."/>
            <person name="Robertson H.M."/>
            <person name="Tu Z."/>
            <person name="Wang J.J."/>
            <person name="Wang S."/>
            <person name="Richards S."/>
            <person name="Song H."/>
            <person name="Zhang L."/>
            <person name="Sodergren E."/>
            <person name="Werner D."/>
            <person name="Stanke M."/>
            <person name="Morgenstern B."/>
            <person name="Solovyev V."/>
            <person name="Kosarev P."/>
            <person name="Brown G."/>
            <person name="Chen H.C."/>
            <person name="Ermolaeva O."/>
            <person name="Hlavina W."/>
            <person name="Kapustin Y."/>
            <person name="Kiryutin B."/>
            <person name="Kitts P."/>
            <person name="Maglott D."/>
            <person name="Pruitt K."/>
            <person name="Sapojnikov V."/>
            <person name="Souvorov A."/>
            <person name="Mackey A.J."/>
            <person name="Waterhouse R.M."/>
            <person name="Wyder S."/>
            <person name="Zdobnov E.M."/>
            <person name="Zdobnov E.M."/>
            <person name="Wyder S."/>
            <person name="Kriventseva E.V."/>
            <person name="Kadowaki T."/>
            <person name="Bork P."/>
            <person name="Aranda M."/>
            <person name="Bao R."/>
            <person name="Beermann A."/>
            <person name="Berns N."/>
            <person name="Bolognesi R."/>
            <person name="Bonneton F."/>
            <person name="Bopp D."/>
            <person name="Brown S.J."/>
            <person name="Bucher G."/>
            <person name="Butts T."/>
            <person name="Chaumot A."/>
            <person name="Denell R.E."/>
            <person name="Ferrier D.E."/>
            <person name="Friedrich M."/>
            <person name="Gordon C.M."/>
            <person name="Jindra M."/>
            <person name="Klingler M."/>
            <person name="Lan Q."/>
            <person name="Lattorff H.M."/>
            <person name="Laudet V."/>
            <person name="von Levetsow C."/>
            <person name="Liu Z."/>
            <person name="Lutz R."/>
            <person name="Lynch J.A."/>
            <person name="da Fonseca R.N."/>
            <person name="Posnien N."/>
            <person name="Reuter R."/>
            <person name="Roth S."/>
            <person name="Savard J."/>
            <person name="Schinko J.B."/>
            <person name="Schmitt C."/>
            <person name="Schoppmeier M."/>
            <person name="Schroder R."/>
            <person name="Shippy T.D."/>
            <person name="Simonnet F."/>
            <person name="Marques-Souza H."/>
            <person name="Tautz D."/>
            <person name="Tomoyasu Y."/>
            <person name="Trauner J."/>
            <person name="Van der Zee M."/>
            <person name="Vervoort M."/>
            <person name="Wittkopp N."/>
            <person name="Wimmer E.A."/>
            <person name="Yang X."/>
            <person name="Jones A.K."/>
            <person name="Sattelle D.B."/>
            <person name="Ebert P.R."/>
            <person name="Nelson D."/>
            <person name="Scott J.G."/>
            <person name="Beeman R.W."/>
            <person name="Muthukrishnan S."/>
            <person name="Kramer K.J."/>
            <person name="Arakane Y."/>
            <person name="Beeman R.W."/>
            <person name="Zhu Q."/>
            <person name="Hogenkamp D."/>
            <person name="Dixit R."/>
            <person name="Oppert B."/>
            <person name="Jiang H."/>
            <person name="Zou Z."/>
            <person name="Marshall J."/>
            <person name="Elpidina E."/>
            <person name="Vinokurov K."/>
            <person name="Oppert C."/>
            <person name="Zou Z."/>
            <person name="Evans J."/>
            <person name="Lu Z."/>
            <person name="Zhao P."/>
            <person name="Sumathipala N."/>
            <person name="Altincicek B."/>
            <person name="Vilcinskas A."/>
            <person name="Williams M."/>
            <person name="Hultmark D."/>
            <person name="Hetru C."/>
            <person name="Jiang H."/>
            <person name="Grimmelikhuijzen C.J."/>
            <person name="Hauser F."/>
            <person name="Cazzamali G."/>
            <person name="Williamson M."/>
            <person name="Park Y."/>
            <person name="Li B."/>
            <person name="Tanaka Y."/>
            <person name="Predel R."/>
            <person name="Neupert S."/>
            <person name="Schachtner J."/>
            <person name="Verleyen P."/>
            <person name="Raible F."/>
            <person name="Bork P."/>
            <person name="Friedrich M."/>
            <person name="Walden K.K."/>
            <person name="Robertson H.M."/>
            <person name="Angeli S."/>
            <person name="Foret S."/>
            <person name="Bucher G."/>
            <person name="Schuetz S."/>
            <person name="Maleszka R."/>
            <person name="Wimmer E.A."/>
            <person name="Beeman R.W."/>
            <person name="Lorenzen M."/>
            <person name="Tomoyasu Y."/>
            <person name="Miller S.C."/>
            <person name="Grossmann D."/>
            <person name="Bucher G."/>
        </authorList>
    </citation>
    <scope>NUCLEOTIDE SEQUENCE [LARGE SCALE GENOMIC DNA]</scope>
    <source>
        <strain evidence="1 2">Georgia GA2</strain>
    </source>
</reference>
<dbReference type="Proteomes" id="UP000007266">
    <property type="component" value="Linkage group 7"/>
</dbReference>
<sequence>MEEQDRSSANTGDRTLTASHFQNFCVSLFTLSQTVL</sequence>
<proteinExistence type="predicted"/>
<dbReference type="InParanoid" id="A0A139WEL2"/>
<name>A0A139WEL2_TRICA</name>
<keyword evidence="2" id="KW-1185">Reference proteome</keyword>
<evidence type="ECO:0000313" key="1">
    <source>
        <dbReference type="EMBL" id="KYB26281.1"/>
    </source>
</evidence>
<protein>
    <submittedName>
        <fullName evidence="1">Uncharacterized protein</fullName>
    </submittedName>
</protein>
<accession>A0A139WEL2</accession>
<gene>
    <name evidence="1" type="primary">AUGUSTUS-3.0.2_33694</name>
    <name evidence="1" type="ORF">TcasGA2_TC033694</name>
</gene>